<organism evidence="2 3">
    <name type="scientific">Methanocaldococcus infernus (strain DSM 11812 / JCM 15783 / ME)</name>
    <dbReference type="NCBI Taxonomy" id="573063"/>
    <lineage>
        <taxon>Archaea</taxon>
        <taxon>Methanobacteriati</taxon>
        <taxon>Methanobacteriota</taxon>
        <taxon>Methanomada group</taxon>
        <taxon>Methanococci</taxon>
        <taxon>Methanococcales</taxon>
        <taxon>Methanocaldococcaceae</taxon>
        <taxon>Methanocaldococcus</taxon>
    </lineage>
</organism>
<dbReference type="STRING" id="573063.Metin_0831"/>
<evidence type="ECO:0000313" key="3">
    <source>
        <dbReference type="Proteomes" id="UP000002061"/>
    </source>
</evidence>
<dbReference type="eggNOG" id="arCOG03957">
    <property type="taxonomic scope" value="Archaea"/>
</dbReference>
<name>D5VSE3_METIM</name>
<dbReference type="GeneID" id="9131845"/>
<reference evidence="2" key="1">
    <citation type="submission" date="2010-04" db="EMBL/GenBank/DDBJ databases">
        <title>Complete sequence of Methanocaldococcus infernus ME.</title>
        <authorList>
            <consortium name="US DOE Joint Genome Institute"/>
            <person name="Lucas S."/>
            <person name="Copeland A."/>
            <person name="Lapidus A."/>
            <person name="Cheng J.-F."/>
            <person name="Bruce D."/>
            <person name="Goodwin L."/>
            <person name="Pitluck S."/>
            <person name="Munk A.C."/>
            <person name="Detter J.C."/>
            <person name="Han C."/>
            <person name="Tapia R."/>
            <person name="Land M."/>
            <person name="Hauser L."/>
            <person name="Kyrpides N."/>
            <person name="Mikhailova N."/>
            <person name="Sieprawska-Lupa M."/>
            <person name="Whitman W.B."/>
            <person name="Woyke T."/>
        </authorList>
    </citation>
    <scope>NUCLEOTIDE SEQUENCE [LARGE SCALE GENOMIC DNA]</scope>
    <source>
        <strain evidence="2">ME</strain>
    </source>
</reference>
<dbReference type="RefSeq" id="WP_013100242.1">
    <property type="nucleotide sequence ID" value="NC_014122.1"/>
</dbReference>
<dbReference type="HOGENOM" id="CLU_051317_0_0_2"/>
<dbReference type="SUPFAM" id="SSF47240">
    <property type="entry name" value="Ferritin-like"/>
    <property type="match status" value="1"/>
</dbReference>
<dbReference type="EMBL" id="CP002009">
    <property type="protein sequence ID" value="ADG13496.1"/>
    <property type="molecule type" value="Genomic_DNA"/>
</dbReference>
<accession>D5VSE3</accession>
<dbReference type="OrthoDB" id="117100at2157"/>
<dbReference type="Proteomes" id="UP000002061">
    <property type="component" value="Chromosome"/>
</dbReference>
<dbReference type="InterPro" id="IPR019243">
    <property type="entry name" value="DUF2202"/>
</dbReference>
<proteinExistence type="predicted"/>
<dbReference type="Pfam" id="PF09968">
    <property type="entry name" value="DUF2202"/>
    <property type="match status" value="1"/>
</dbReference>
<dbReference type="CDD" id="cd01048">
    <property type="entry name" value="Ferritin_like_AB2"/>
    <property type="match status" value="1"/>
</dbReference>
<evidence type="ECO:0000313" key="2">
    <source>
        <dbReference type="EMBL" id="ADG13496.1"/>
    </source>
</evidence>
<dbReference type="InterPro" id="IPR009078">
    <property type="entry name" value="Ferritin-like_SF"/>
</dbReference>
<keyword evidence="3" id="KW-1185">Reference proteome</keyword>
<dbReference type="AlphaFoldDB" id="D5VSE3"/>
<protein>
    <recommendedName>
        <fullName evidence="1">DUF2202 domain-containing protein</fullName>
    </recommendedName>
</protein>
<dbReference type="InterPro" id="IPR012347">
    <property type="entry name" value="Ferritin-like"/>
</dbReference>
<gene>
    <name evidence="2" type="ordered locus">Metin_0831</name>
</gene>
<feature type="domain" description="DUF2202" evidence="1">
    <location>
        <begin position="82"/>
        <end position="242"/>
    </location>
</feature>
<evidence type="ECO:0000259" key="1">
    <source>
        <dbReference type="Pfam" id="PF09968"/>
    </source>
</evidence>
<dbReference type="Gene3D" id="1.20.1260.10">
    <property type="match status" value="1"/>
</dbReference>
<dbReference type="KEGG" id="mif:Metin_0831"/>
<dbReference type="PROSITE" id="PS51257">
    <property type="entry name" value="PROKAR_LIPOPROTEIN"/>
    <property type="match status" value="1"/>
</dbReference>
<sequence>MNYFLKMVAIVLLISMVAFSGCMANTDNNNNQNIDNQVNTPNNVQTNHHNNRNVVNNNGDINTTIMHTIIASYPKQELSEKEKEGLIEMREEEKLARDVYLALYNKWKIPIFQNIANSELSHTTSIKILLDKYGIKDPVVDDTPGKFTNPKYQKLYNDLIEKGYKSVIDALIVGCTIEDLDIKDLQYWASITDNEDIKFTYANLEKGSRNHMRSFYRLLKNYGGNYTPKYISQEEFEQIINSQIERGPVNR</sequence>